<evidence type="ECO:0000313" key="2">
    <source>
        <dbReference type="Proteomes" id="UP001304243"/>
    </source>
</evidence>
<reference evidence="1 2" key="1">
    <citation type="submission" date="2022-11" db="EMBL/GenBank/DDBJ databases">
        <title>Mucor velutinosus strain NIH1002 WGS.</title>
        <authorList>
            <person name="Subramanian P."/>
            <person name="Mullikin J.C."/>
            <person name="Segre J.A."/>
            <person name="Zelazny A.M."/>
        </authorList>
    </citation>
    <scope>NUCLEOTIDE SEQUENCE [LARGE SCALE GENOMIC DNA]</scope>
    <source>
        <strain evidence="1 2">NIH1002</strain>
    </source>
</reference>
<dbReference type="AlphaFoldDB" id="A0AAN7D9R7"/>
<sequence length="210" mass="23762">MFDTSHKHRSPSQPDAEIPLLWTHVVGSKRKGNNKQQQSIVSFNPTHIQRPVTETEASQQAINGEASSGPTAAIRPFLKGIEEDSVFIDLEPVKDRNLLNKAVLKFNEATTNSELYEDFLGCRSKPKHYFGHTFLETMWLPECVGRTTLINDGITLEDGTYLRGFLSYPGDATCGIHPLRSAFRQFIQLPDLDDINCMYTGLDVRYRFIL</sequence>
<accession>A0AAN7D9R7</accession>
<dbReference type="Proteomes" id="UP001304243">
    <property type="component" value="Unassembled WGS sequence"/>
</dbReference>
<proteinExistence type="predicted"/>
<dbReference type="RefSeq" id="XP_064677176.1">
    <property type="nucleotide sequence ID" value="XM_064824240.1"/>
</dbReference>
<name>A0AAN7D9R7_9FUNG</name>
<organism evidence="1 2">
    <name type="scientific">Mucor velutinosus</name>
    <dbReference type="NCBI Taxonomy" id="708070"/>
    <lineage>
        <taxon>Eukaryota</taxon>
        <taxon>Fungi</taxon>
        <taxon>Fungi incertae sedis</taxon>
        <taxon>Mucoromycota</taxon>
        <taxon>Mucoromycotina</taxon>
        <taxon>Mucoromycetes</taxon>
        <taxon>Mucorales</taxon>
        <taxon>Mucorineae</taxon>
        <taxon>Mucoraceae</taxon>
        <taxon>Mucor</taxon>
    </lineage>
</organism>
<dbReference type="EMBL" id="JASEJX010000033">
    <property type="protein sequence ID" value="KAK4510510.1"/>
    <property type="molecule type" value="Genomic_DNA"/>
</dbReference>
<dbReference type="GeneID" id="89948627"/>
<comment type="caution">
    <text evidence="1">The sequence shown here is derived from an EMBL/GenBank/DDBJ whole genome shotgun (WGS) entry which is preliminary data.</text>
</comment>
<gene>
    <name evidence="1" type="ORF">ATC70_004941</name>
</gene>
<keyword evidence="2" id="KW-1185">Reference proteome</keyword>
<protein>
    <submittedName>
        <fullName evidence="1">Uncharacterized protein</fullName>
    </submittedName>
</protein>
<evidence type="ECO:0000313" key="1">
    <source>
        <dbReference type="EMBL" id="KAK4510510.1"/>
    </source>
</evidence>